<sequence length="44" mass="5117">MERNKDLVLFERNQLLEQGNPSKLSSDTHREEKKPRPRPDGGGR</sequence>
<feature type="compositionally biased region" description="Basic and acidic residues" evidence="1">
    <location>
        <begin position="26"/>
        <end position="44"/>
    </location>
</feature>
<evidence type="ECO:0000313" key="2">
    <source>
        <dbReference type="EMBL" id="JAE17088.1"/>
    </source>
</evidence>
<reference evidence="2" key="1">
    <citation type="submission" date="2014-09" db="EMBL/GenBank/DDBJ databases">
        <authorList>
            <person name="Magalhaes I.L.F."/>
            <person name="Oliveira U."/>
            <person name="Santos F.R."/>
            <person name="Vidigal T.H.D.A."/>
            <person name="Brescovit A.D."/>
            <person name="Santos A.J."/>
        </authorList>
    </citation>
    <scope>NUCLEOTIDE SEQUENCE</scope>
    <source>
        <tissue evidence="2">Shoot tissue taken approximately 20 cm above the soil surface</tissue>
    </source>
</reference>
<dbReference type="AlphaFoldDB" id="A0A0A9G8V9"/>
<evidence type="ECO:0000256" key="1">
    <source>
        <dbReference type="SAM" id="MobiDB-lite"/>
    </source>
</evidence>
<organism evidence="2">
    <name type="scientific">Arundo donax</name>
    <name type="common">Giant reed</name>
    <name type="synonym">Donax arundinaceus</name>
    <dbReference type="NCBI Taxonomy" id="35708"/>
    <lineage>
        <taxon>Eukaryota</taxon>
        <taxon>Viridiplantae</taxon>
        <taxon>Streptophyta</taxon>
        <taxon>Embryophyta</taxon>
        <taxon>Tracheophyta</taxon>
        <taxon>Spermatophyta</taxon>
        <taxon>Magnoliopsida</taxon>
        <taxon>Liliopsida</taxon>
        <taxon>Poales</taxon>
        <taxon>Poaceae</taxon>
        <taxon>PACMAD clade</taxon>
        <taxon>Arundinoideae</taxon>
        <taxon>Arundineae</taxon>
        <taxon>Arundo</taxon>
    </lineage>
</organism>
<accession>A0A0A9G8V9</accession>
<dbReference type="EMBL" id="GBRH01180808">
    <property type="protein sequence ID" value="JAE17088.1"/>
    <property type="molecule type" value="Transcribed_RNA"/>
</dbReference>
<feature type="region of interest" description="Disordered" evidence="1">
    <location>
        <begin position="1"/>
        <end position="44"/>
    </location>
</feature>
<proteinExistence type="predicted"/>
<feature type="compositionally biased region" description="Polar residues" evidence="1">
    <location>
        <begin position="15"/>
        <end position="25"/>
    </location>
</feature>
<protein>
    <submittedName>
        <fullName evidence="2">Uncharacterized protein</fullName>
    </submittedName>
</protein>
<name>A0A0A9G8V9_ARUDO</name>
<reference evidence="2" key="2">
    <citation type="journal article" date="2015" name="Data Brief">
        <title>Shoot transcriptome of the giant reed, Arundo donax.</title>
        <authorList>
            <person name="Barrero R.A."/>
            <person name="Guerrero F.D."/>
            <person name="Moolhuijzen P."/>
            <person name="Goolsby J.A."/>
            <person name="Tidwell J."/>
            <person name="Bellgard S.E."/>
            <person name="Bellgard M.I."/>
        </authorList>
    </citation>
    <scope>NUCLEOTIDE SEQUENCE</scope>
    <source>
        <tissue evidence="2">Shoot tissue taken approximately 20 cm above the soil surface</tissue>
    </source>
</reference>